<dbReference type="OMA" id="WHNRSER"/>
<organism evidence="1 2">
    <name type="scientific">Natronobacterium gregoryi</name>
    <dbReference type="NCBI Taxonomy" id="44930"/>
    <lineage>
        <taxon>Archaea</taxon>
        <taxon>Methanobacteriati</taxon>
        <taxon>Methanobacteriota</taxon>
        <taxon>Stenosarchaea group</taxon>
        <taxon>Halobacteria</taxon>
        <taxon>Halobacteriales</taxon>
        <taxon>Natrialbaceae</taxon>
        <taxon>Natronobacterium</taxon>
    </lineage>
</organism>
<protein>
    <recommendedName>
        <fullName evidence="3">Metal-dependent hydrolase</fullName>
    </recommendedName>
</protein>
<sequence>MMVTTHVLVGLVVALPVVVFAPDHAPTALAAGVAGGFVPDLDVVAAHRKTLHHPVSAVLGAATCLPAAVVAPSSPTIGSVTFLAAVACHCFGDIASCGLGARPWNTPPSNRAIYDHVRGRWLPPRRWIRYDGAPEDLLVAFLVAVPLLVALEGGWQLLVVALLAVSVCYTLARKRLEDVARWLTGYLPSWFRSYVPERYLA</sequence>
<gene>
    <name evidence="1" type="ORF">SAMN05443661_12329</name>
</gene>
<proteinExistence type="predicted"/>
<evidence type="ECO:0000313" key="2">
    <source>
        <dbReference type="Proteomes" id="UP000182829"/>
    </source>
</evidence>
<evidence type="ECO:0008006" key="3">
    <source>
        <dbReference type="Google" id="ProtNLM"/>
    </source>
</evidence>
<accession>A0A1I3QM73</accession>
<dbReference type="AlphaFoldDB" id="A0A1I3QM73"/>
<dbReference type="Proteomes" id="UP000182829">
    <property type="component" value="Unassembled WGS sequence"/>
</dbReference>
<reference evidence="1 2" key="1">
    <citation type="submission" date="2016-10" db="EMBL/GenBank/DDBJ databases">
        <authorList>
            <person name="de Groot N.N."/>
        </authorList>
    </citation>
    <scope>NUCLEOTIDE SEQUENCE [LARGE SCALE GENOMIC DNA]</scope>
    <source>
        <strain evidence="1 2">SP2</strain>
    </source>
</reference>
<dbReference type="EMBL" id="FORO01000023">
    <property type="protein sequence ID" value="SFJ34306.1"/>
    <property type="molecule type" value="Genomic_DNA"/>
</dbReference>
<name>A0A1I3QM73_9EURY</name>
<evidence type="ECO:0000313" key="1">
    <source>
        <dbReference type="EMBL" id="SFJ34306.1"/>
    </source>
</evidence>